<proteinExistence type="predicted"/>
<reference evidence="1" key="2">
    <citation type="submission" date="2023-05" db="EMBL/GenBank/DDBJ databases">
        <authorList>
            <person name="Fouks B."/>
        </authorList>
    </citation>
    <scope>NUCLEOTIDE SEQUENCE</scope>
    <source>
        <strain evidence="1">Stay&amp;Tobe</strain>
        <tissue evidence="1">Testes</tissue>
    </source>
</reference>
<dbReference type="Gene3D" id="2.30.29.30">
    <property type="entry name" value="Pleckstrin-homology domain (PH domain)/Phosphotyrosine-binding domain (PTB)"/>
    <property type="match status" value="1"/>
</dbReference>
<dbReference type="EMBL" id="JASPKZ010001601">
    <property type="protein sequence ID" value="KAJ9597535.1"/>
    <property type="molecule type" value="Genomic_DNA"/>
</dbReference>
<sequence>EHPMKLKVCLRGSLDVEEPEGSDRPRKKLSFREPEIMGYNKVASPLASASSNRSESLRKNCLESLSDSFEDLDLESQAMRIVRTVGQAFEVCHKLSIKRPHTRRRRPRWGRSRYSKIFRRIYNKNMMLSDSGFCGRGPHGGSRCT</sequence>
<protein>
    <submittedName>
        <fullName evidence="1">Uncharacterized protein</fullName>
    </submittedName>
</protein>
<feature type="non-terminal residue" evidence="1">
    <location>
        <position position="1"/>
    </location>
</feature>
<evidence type="ECO:0000313" key="2">
    <source>
        <dbReference type="Proteomes" id="UP001233999"/>
    </source>
</evidence>
<comment type="caution">
    <text evidence="1">The sequence shown here is derived from an EMBL/GenBank/DDBJ whole genome shotgun (WGS) entry which is preliminary data.</text>
</comment>
<reference evidence="1" key="1">
    <citation type="journal article" date="2023" name="IScience">
        <title>Live-bearing cockroach genome reveals convergent evolutionary mechanisms linked to viviparity in insects and beyond.</title>
        <authorList>
            <person name="Fouks B."/>
            <person name="Harrison M.C."/>
            <person name="Mikhailova A.A."/>
            <person name="Marchal E."/>
            <person name="English S."/>
            <person name="Carruthers M."/>
            <person name="Jennings E.C."/>
            <person name="Chiamaka E.L."/>
            <person name="Frigard R.A."/>
            <person name="Pippel M."/>
            <person name="Attardo G.M."/>
            <person name="Benoit J.B."/>
            <person name="Bornberg-Bauer E."/>
            <person name="Tobe S.S."/>
        </authorList>
    </citation>
    <scope>NUCLEOTIDE SEQUENCE</scope>
    <source>
        <strain evidence="1">Stay&amp;Tobe</strain>
    </source>
</reference>
<accession>A0AAD8ENR2</accession>
<feature type="non-terminal residue" evidence="1">
    <location>
        <position position="145"/>
    </location>
</feature>
<dbReference type="Proteomes" id="UP001233999">
    <property type="component" value="Unassembled WGS sequence"/>
</dbReference>
<organism evidence="1 2">
    <name type="scientific">Diploptera punctata</name>
    <name type="common">Pacific beetle cockroach</name>
    <dbReference type="NCBI Taxonomy" id="6984"/>
    <lineage>
        <taxon>Eukaryota</taxon>
        <taxon>Metazoa</taxon>
        <taxon>Ecdysozoa</taxon>
        <taxon>Arthropoda</taxon>
        <taxon>Hexapoda</taxon>
        <taxon>Insecta</taxon>
        <taxon>Pterygota</taxon>
        <taxon>Neoptera</taxon>
        <taxon>Polyneoptera</taxon>
        <taxon>Dictyoptera</taxon>
        <taxon>Blattodea</taxon>
        <taxon>Blaberoidea</taxon>
        <taxon>Blaberidae</taxon>
        <taxon>Diplopterinae</taxon>
        <taxon>Diploptera</taxon>
    </lineage>
</organism>
<dbReference type="InterPro" id="IPR011993">
    <property type="entry name" value="PH-like_dom_sf"/>
</dbReference>
<dbReference type="AlphaFoldDB" id="A0AAD8ENR2"/>
<name>A0AAD8ENR2_DIPPU</name>
<evidence type="ECO:0000313" key="1">
    <source>
        <dbReference type="EMBL" id="KAJ9597535.1"/>
    </source>
</evidence>
<gene>
    <name evidence="1" type="ORF">L9F63_011593</name>
</gene>
<keyword evidence="2" id="KW-1185">Reference proteome</keyword>